<dbReference type="EMBL" id="WUMU01000003">
    <property type="protein sequence ID" value="MXN17134.1"/>
    <property type="molecule type" value="Genomic_DNA"/>
</dbReference>
<comment type="similarity">
    <text evidence="1 3 4">Belongs to the ArsC family.</text>
</comment>
<dbReference type="GO" id="GO:0008794">
    <property type="term" value="F:arsenate reductase (glutaredoxin) activity"/>
    <property type="evidence" value="ECO:0007669"/>
    <property type="project" value="UniProtKB-UniRule"/>
</dbReference>
<dbReference type="NCBIfam" id="TIGR00014">
    <property type="entry name" value="arsC"/>
    <property type="match status" value="1"/>
</dbReference>
<name>A0A6L7FYH9_9RHOB</name>
<gene>
    <name evidence="5" type="primary">arsC</name>
    <name evidence="5" type="ORF">GR170_04750</name>
</gene>
<dbReference type="PANTHER" id="PTHR30041:SF4">
    <property type="entry name" value="ARSENATE REDUCTASE"/>
    <property type="match status" value="1"/>
</dbReference>
<dbReference type="PROSITE" id="PS51353">
    <property type="entry name" value="ARSC"/>
    <property type="match status" value="1"/>
</dbReference>
<dbReference type="InterPro" id="IPR006659">
    <property type="entry name" value="Arsenate_reductase"/>
</dbReference>
<evidence type="ECO:0000256" key="1">
    <source>
        <dbReference type="ARBA" id="ARBA00007198"/>
    </source>
</evidence>
<dbReference type="InterPro" id="IPR036249">
    <property type="entry name" value="Thioredoxin-like_sf"/>
</dbReference>
<dbReference type="Proteomes" id="UP000477911">
    <property type="component" value="Unassembled WGS sequence"/>
</dbReference>
<dbReference type="SUPFAM" id="SSF52833">
    <property type="entry name" value="Thioredoxin-like"/>
    <property type="match status" value="1"/>
</dbReference>
<evidence type="ECO:0000313" key="6">
    <source>
        <dbReference type="Proteomes" id="UP000477911"/>
    </source>
</evidence>
<proteinExistence type="inferred from homology"/>
<organism evidence="5 6">
    <name type="scientific">Pseudooceanicola albus</name>
    <dbReference type="NCBI Taxonomy" id="2692189"/>
    <lineage>
        <taxon>Bacteria</taxon>
        <taxon>Pseudomonadati</taxon>
        <taxon>Pseudomonadota</taxon>
        <taxon>Alphaproteobacteria</taxon>
        <taxon>Rhodobacterales</taxon>
        <taxon>Paracoccaceae</taxon>
        <taxon>Pseudooceanicola</taxon>
    </lineage>
</organism>
<sequence length="112" mass="12447">MTLWHNPKCSKSRAALALLEASGQPFEVRRYLDTPPDLAELRALHARLGGPLTAMVRMKEPLFRDLGLGRDSDDETLLKALAENPRLIERPVAIRGERAVIGRPPEAIESLL</sequence>
<protein>
    <recommendedName>
        <fullName evidence="4">Arsenate reductase</fullName>
        <ecNumber evidence="4">1.20.4.1</ecNumber>
    </recommendedName>
</protein>
<accession>A0A6L7FYH9</accession>
<evidence type="ECO:0000256" key="4">
    <source>
        <dbReference type="RuleBase" id="RU362029"/>
    </source>
</evidence>
<dbReference type="AlphaFoldDB" id="A0A6L7FYH9"/>
<evidence type="ECO:0000256" key="2">
    <source>
        <dbReference type="ARBA" id="ARBA00023002"/>
    </source>
</evidence>
<keyword evidence="2 4" id="KW-0560">Oxidoreductase</keyword>
<evidence type="ECO:0000256" key="3">
    <source>
        <dbReference type="PROSITE-ProRule" id="PRU01282"/>
    </source>
</evidence>
<keyword evidence="6" id="KW-1185">Reference proteome</keyword>
<dbReference type="EC" id="1.20.4.1" evidence="4"/>
<dbReference type="Gene3D" id="3.40.30.10">
    <property type="entry name" value="Glutaredoxin"/>
    <property type="match status" value="1"/>
</dbReference>
<reference evidence="5 6" key="1">
    <citation type="submission" date="2019-12" db="EMBL/GenBank/DDBJ databases">
        <authorList>
            <person name="Li M."/>
        </authorList>
    </citation>
    <scope>NUCLEOTIDE SEQUENCE [LARGE SCALE GENOMIC DNA]</scope>
    <source>
        <strain evidence="5 6">GBMRC 2024</strain>
    </source>
</reference>
<dbReference type="Pfam" id="PF03960">
    <property type="entry name" value="ArsC"/>
    <property type="match status" value="1"/>
</dbReference>
<evidence type="ECO:0000313" key="5">
    <source>
        <dbReference type="EMBL" id="MXN17134.1"/>
    </source>
</evidence>
<dbReference type="PANTHER" id="PTHR30041">
    <property type="entry name" value="ARSENATE REDUCTASE"/>
    <property type="match status" value="1"/>
</dbReference>
<comment type="catalytic activity">
    <reaction evidence="4">
        <text>[glutaredoxin]-dithiol + arsenate + glutathione + H(+) = glutathionyl-S-S-[glutaredoxin] + arsenite + H2O</text>
        <dbReference type="Rhea" id="RHEA:22016"/>
        <dbReference type="Rhea" id="RHEA-COMP:10729"/>
        <dbReference type="Rhea" id="RHEA-COMP:17668"/>
        <dbReference type="ChEBI" id="CHEBI:15377"/>
        <dbReference type="ChEBI" id="CHEBI:15378"/>
        <dbReference type="ChEBI" id="CHEBI:29242"/>
        <dbReference type="ChEBI" id="CHEBI:29950"/>
        <dbReference type="ChEBI" id="CHEBI:48597"/>
        <dbReference type="ChEBI" id="CHEBI:57925"/>
        <dbReference type="ChEBI" id="CHEBI:146199"/>
        <dbReference type="EC" id="1.20.4.1"/>
    </reaction>
</comment>
<dbReference type="InterPro" id="IPR006660">
    <property type="entry name" value="Arsenate_reductase-like"/>
</dbReference>
<dbReference type="CDD" id="cd03034">
    <property type="entry name" value="ArsC_ArsC"/>
    <property type="match status" value="1"/>
</dbReference>
<comment type="caution">
    <text evidence="5">The sequence shown here is derived from an EMBL/GenBank/DDBJ whole genome shotgun (WGS) entry which is preliminary data.</text>
</comment>